<dbReference type="AlphaFoldDB" id="A0AAW8SW89"/>
<accession>A0AAW8SW89</accession>
<evidence type="ECO:0000259" key="5">
    <source>
        <dbReference type="PROSITE" id="PS50977"/>
    </source>
</evidence>
<protein>
    <submittedName>
        <fullName evidence="6">TetR/AcrR family transcriptional regulator</fullName>
    </submittedName>
</protein>
<organism evidence="6 7">
    <name type="scientific">Enterococcus raffinosus</name>
    <dbReference type="NCBI Taxonomy" id="71452"/>
    <lineage>
        <taxon>Bacteria</taxon>
        <taxon>Bacillati</taxon>
        <taxon>Bacillota</taxon>
        <taxon>Bacilli</taxon>
        <taxon>Lactobacillales</taxon>
        <taxon>Enterococcaceae</taxon>
        <taxon>Enterococcus</taxon>
    </lineage>
</organism>
<dbReference type="Gene3D" id="1.10.357.10">
    <property type="entry name" value="Tetracycline Repressor, domain 2"/>
    <property type="match status" value="1"/>
</dbReference>
<keyword evidence="3" id="KW-0804">Transcription</keyword>
<reference evidence="6" key="1">
    <citation type="submission" date="2023-03" db="EMBL/GenBank/DDBJ databases">
        <authorList>
            <person name="Shen W."/>
            <person name="Cai J."/>
        </authorList>
    </citation>
    <scope>NUCLEOTIDE SEQUENCE</scope>
    <source>
        <strain evidence="6">B646-2</strain>
    </source>
</reference>
<evidence type="ECO:0000313" key="6">
    <source>
        <dbReference type="EMBL" id="MDT2537887.1"/>
    </source>
</evidence>
<sequence>MKKNKGFSEEEKLILRKKLCAACERSWTKFGYRKTTIGELTKETGIATGSFYLLFENKEELFLETFLLVQERLRKDWMRILKEQPDKAGFNHAMLTLYREYQASPFLYDFSNPDFLALLNRLSEEEREEFTNSSLSFFEFVLTSTNLRLAVPEKKAFGVLSSLLYTVTLTNTVYDQEEVFTFMLETISDQLFIEE</sequence>
<dbReference type="SUPFAM" id="SSF46689">
    <property type="entry name" value="Homeodomain-like"/>
    <property type="match status" value="1"/>
</dbReference>
<dbReference type="InterPro" id="IPR001647">
    <property type="entry name" value="HTH_TetR"/>
</dbReference>
<comment type="caution">
    <text evidence="6">The sequence shown here is derived from an EMBL/GenBank/DDBJ whole genome shotgun (WGS) entry which is preliminary data.</text>
</comment>
<keyword evidence="1" id="KW-0805">Transcription regulation</keyword>
<gene>
    <name evidence="6" type="ORF">P7D78_07105</name>
</gene>
<evidence type="ECO:0000313" key="7">
    <source>
        <dbReference type="Proteomes" id="UP001249240"/>
    </source>
</evidence>
<dbReference type="Pfam" id="PF00440">
    <property type="entry name" value="TetR_N"/>
    <property type="match status" value="1"/>
</dbReference>
<dbReference type="PROSITE" id="PS50977">
    <property type="entry name" value="HTH_TETR_2"/>
    <property type="match status" value="1"/>
</dbReference>
<evidence type="ECO:0000256" key="1">
    <source>
        <dbReference type="ARBA" id="ARBA00023015"/>
    </source>
</evidence>
<feature type="DNA-binding region" description="H-T-H motif" evidence="4">
    <location>
        <begin position="36"/>
        <end position="55"/>
    </location>
</feature>
<dbReference type="PANTHER" id="PTHR47506">
    <property type="entry name" value="TRANSCRIPTIONAL REGULATORY PROTEIN"/>
    <property type="match status" value="1"/>
</dbReference>
<evidence type="ECO:0000256" key="4">
    <source>
        <dbReference type="PROSITE-ProRule" id="PRU00335"/>
    </source>
</evidence>
<dbReference type="EMBL" id="JARPXM010000005">
    <property type="protein sequence ID" value="MDT2537887.1"/>
    <property type="molecule type" value="Genomic_DNA"/>
</dbReference>
<name>A0AAW8SW89_9ENTE</name>
<dbReference type="GeneID" id="67040868"/>
<dbReference type="InterPro" id="IPR009057">
    <property type="entry name" value="Homeodomain-like_sf"/>
</dbReference>
<dbReference type="Proteomes" id="UP001249240">
    <property type="component" value="Unassembled WGS sequence"/>
</dbReference>
<dbReference type="GO" id="GO:0003677">
    <property type="term" value="F:DNA binding"/>
    <property type="evidence" value="ECO:0007669"/>
    <property type="project" value="UniProtKB-UniRule"/>
</dbReference>
<dbReference type="PANTHER" id="PTHR47506:SF3">
    <property type="entry name" value="HTH-TYPE TRANSCRIPTIONAL REGULATOR LMRA"/>
    <property type="match status" value="1"/>
</dbReference>
<dbReference type="RefSeq" id="WP_010745549.1">
    <property type="nucleotide sequence ID" value="NZ_BAAAXM010000052.1"/>
</dbReference>
<proteinExistence type="predicted"/>
<keyword evidence="2 4" id="KW-0238">DNA-binding</keyword>
<feature type="domain" description="HTH tetR-type" evidence="5">
    <location>
        <begin position="13"/>
        <end position="73"/>
    </location>
</feature>
<evidence type="ECO:0000256" key="2">
    <source>
        <dbReference type="ARBA" id="ARBA00023125"/>
    </source>
</evidence>
<evidence type="ECO:0000256" key="3">
    <source>
        <dbReference type="ARBA" id="ARBA00023163"/>
    </source>
</evidence>